<organism evidence="1 2">
    <name type="scientific">Dermacentor silvarum</name>
    <name type="common">Tick</name>
    <dbReference type="NCBI Taxonomy" id="543639"/>
    <lineage>
        <taxon>Eukaryota</taxon>
        <taxon>Metazoa</taxon>
        <taxon>Ecdysozoa</taxon>
        <taxon>Arthropoda</taxon>
        <taxon>Chelicerata</taxon>
        <taxon>Arachnida</taxon>
        <taxon>Acari</taxon>
        <taxon>Parasitiformes</taxon>
        <taxon>Ixodida</taxon>
        <taxon>Ixodoidea</taxon>
        <taxon>Ixodidae</taxon>
        <taxon>Rhipicephalinae</taxon>
        <taxon>Dermacentor</taxon>
    </lineage>
</organism>
<sequence>MTGRSSWNVPPSLYAITANNPTHGFVERADLIPNAKKGVIPLSIGDPTVFGNLLPCEEILAPVVPSLRNPKNYGYIPSTGVTAAKEAVAEYSSNGGVKVKPQDVILTCGCAQALDMCITVLANRGQNILIPRPGFCIYKTHAEFLSITVKYYNLLPERSWEVDLAHLESQIDPNTAAIVVNNPSNPCGSVFGKQHLKDILAVAAKHYLPIISDEINEYIVFEGQEYFPMAALSEDVPILACSALTKRFLVPGWRTGWIIIHDRHDVFARGVKKGLQNLSQKLMGGSSLVQGALPSILKNTPKKFFDRTISVVQKNAEVAYKVLSTIPGLRPVMPQGAMYLLVGLDVNRFPKFASDTEFVLALFAEESVLCLPGQVIPLSIGDPTVFGNLLPCEEILAPVVPSLRNPKNYGYIPSTGSTAAKEAVAEYSSNGGIKVKPQDVILTCGCAQALDMCITVLANRGQNILIPRPCFCIYKTHAEFLGITVKFYNLLPERSWEVDLAHLESQIDPNTAAIVVNNPSNPCGSVFSKQHLKDILAVAAKHYLPIIADEINEYIVSNCAAFFIGTTVASEIRR</sequence>
<dbReference type="EMBL" id="CM023479">
    <property type="protein sequence ID" value="KAH7975066.1"/>
    <property type="molecule type" value="Genomic_DNA"/>
</dbReference>
<protein>
    <submittedName>
        <fullName evidence="1">Uncharacterized protein</fullName>
    </submittedName>
</protein>
<gene>
    <name evidence="1" type="ORF">HPB49_023209</name>
</gene>
<reference evidence="1" key="1">
    <citation type="submission" date="2020-05" db="EMBL/GenBank/DDBJ databases">
        <title>Large-scale comparative analyses of tick genomes elucidate their genetic diversity and vector capacities.</title>
        <authorList>
            <person name="Jia N."/>
            <person name="Wang J."/>
            <person name="Shi W."/>
            <person name="Du L."/>
            <person name="Sun Y."/>
            <person name="Zhan W."/>
            <person name="Jiang J."/>
            <person name="Wang Q."/>
            <person name="Zhang B."/>
            <person name="Ji P."/>
            <person name="Sakyi L.B."/>
            <person name="Cui X."/>
            <person name="Yuan T."/>
            <person name="Jiang B."/>
            <person name="Yang W."/>
            <person name="Lam T.T.-Y."/>
            <person name="Chang Q."/>
            <person name="Ding S."/>
            <person name="Wang X."/>
            <person name="Zhu J."/>
            <person name="Ruan X."/>
            <person name="Zhao L."/>
            <person name="Wei J."/>
            <person name="Que T."/>
            <person name="Du C."/>
            <person name="Cheng J."/>
            <person name="Dai P."/>
            <person name="Han X."/>
            <person name="Huang E."/>
            <person name="Gao Y."/>
            <person name="Liu J."/>
            <person name="Shao H."/>
            <person name="Ye R."/>
            <person name="Li L."/>
            <person name="Wei W."/>
            <person name="Wang X."/>
            <person name="Wang C."/>
            <person name="Yang T."/>
            <person name="Huo Q."/>
            <person name="Li W."/>
            <person name="Guo W."/>
            <person name="Chen H."/>
            <person name="Zhou L."/>
            <person name="Ni X."/>
            <person name="Tian J."/>
            <person name="Zhou Y."/>
            <person name="Sheng Y."/>
            <person name="Liu T."/>
            <person name="Pan Y."/>
            <person name="Xia L."/>
            <person name="Li J."/>
            <person name="Zhao F."/>
            <person name="Cao W."/>
        </authorList>
    </citation>
    <scope>NUCLEOTIDE SEQUENCE</scope>
    <source>
        <strain evidence="1">Dsil-2018</strain>
    </source>
</reference>
<comment type="caution">
    <text evidence="1">The sequence shown here is derived from an EMBL/GenBank/DDBJ whole genome shotgun (WGS) entry which is preliminary data.</text>
</comment>
<name>A0ACB8DRT9_DERSI</name>
<proteinExistence type="predicted"/>
<evidence type="ECO:0000313" key="1">
    <source>
        <dbReference type="EMBL" id="KAH7975066.1"/>
    </source>
</evidence>
<evidence type="ECO:0000313" key="2">
    <source>
        <dbReference type="Proteomes" id="UP000821865"/>
    </source>
</evidence>
<dbReference type="Proteomes" id="UP000821865">
    <property type="component" value="Chromosome 10"/>
</dbReference>
<keyword evidence="2" id="KW-1185">Reference proteome</keyword>
<accession>A0ACB8DRT9</accession>